<dbReference type="InParanoid" id="A9VA88"/>
<dbReference type="STRING" id="81824.A9VA88"/>
<dbReference type="Pfam" id="PF13561">
    <property type="entry name" value="adh_short_C2"/>
    <property type="match status" value="1"/>
</dbReference>
<dbReference type="FunFam" id="3.40.50.720:FF:000160">
    <property type="entry name" value="2,3-dihydro-2,3-dihydroxybenzoate dehydrogenase"/>
    <property type="match status" value="1"/>
</dbReference>
<evidence type="ECO:0000256" key="2">
    <source>
        <dbReference type="ARBA" id="ARBA00006484"/>
    </source>
</evidence>
<dbReference type="InterPro" id="IPR057326">
    <property type="entry name" value="KR_dom"/>
</dbReference>
<sequence length="243" mass="25331">MALYYDYSGRTAFVTGAASGMGLAAATGFAQAGANLVMVDRNEEALTREAQQLTNAGHRVLPVVCDVSKEVEVEQAVQRAVLEFGSLDAAFNNAGIQANATDLADTSLEDYDVMLSVNLRGVFACMKYQLAQMRKQGSGSIVNNSSLGGFVGVPGRSPYLAAKHGIHGLTKTAGLEYAARGIRVNAVAPGIIDTPMVAGMMQAEKGRLGTPEEVAAAVLWLCSDAASFVVGHVIAVDGGYVAR</sequence>
<name>A9VA88_MONBE</name>
<dbReference type="EMBL" id="CH991573">
    <property type="protein sequence ID" value="EDQ85443.1"/>
    <property type="molecule type" value="Genomic_DNA"/>
</dbReference>
<comment type="pathway">
    <text evidence="1">Siderophore biosynthesis.</text>
</comment>
<dbReference type="InterPro" id="IPR036291">
    <property type="entry name" value="NAD(P)-bd_dom_sf"/>
</dbReference>
<gene>
    <name evidence="6" type="ORF">MONBRDRAFT_38805</name>
</gene>
<proteinExistence type="inferred from homology"/>
<dbReference type="eggNOG" id="KOG0725">
    <property type="taxonomic scope" value="Eukaryota"/>
</dbReference>
<dbReference type="InterPro" id="IPR002347">
    <property type="entry name" value="SDR_fam"/>
</dbReference>
<evidence type="ECO:0000256" key="3">
    <source>
        <dbReference type="ARBA" id="ARBA00023002"/>
    </source>
</evidence>
<evidence type="ECO:0000259" key="5">
    <source>
        <dbReference type="SMART" id="SM00822"/>
    </source>
</evidence>
<organism evidence="6 7">
    <name type="scientific">Monosiga brevicollis</name>
    <name type="common">Choanoflagellate</name>
    <dbReference type="NCBI Taxonomy" id="81824"/>
    <lineage>
        <taxon>Eukaryota</taxon>
        <taxon>Choanoflagellata</taxon>
        <taxon>Craspedida</taxon>
        <taxon>Salpingoecidae</taxon>
        <taxon>Monosiga</taxon>
    </lineage>
</organism>
<keyword evidence="3" id="KW-0560">Oxidoreductase</keyword>
<dbReference type="PRINTS" id="PR00081">
    <property type="entry name" value="GDHRDH"/>
</dbReference>
<dbReference type="SMART" id="SM00822">
    <property type="entry name" value="PKS_KR"/>
    <property type="match status" value="1"/>
</dbReference>
<feature type="domain" description="Ketoreductase" evidence="5">
    <location>
        <begin position="10"/>
        <end position="200"/>
    </location>
</feature>
<dbReference type="GO" id="GO:0048038">
    <property type="term" value="F:quinone binding"/>
    <property type="evidence" value="ECO:0000318"/>
    <property type="project" value="GO_Central"/>
</dbReference>
<dbReference type="PRINTS" id="PR00080">
    <property type="entry name" value="SDRFAMILY"/>
</dbReference>
<dbReference type="KEGG" id="mbr:MONBRDRAFT_38805"/>
<reference evidence="6 7" key="1">
    <citation type="journal article" date="2008" name="Nature">
        <title>The genome of the choanoflagellate Monosiga brevicollis and the origin of metazoans.</title>
        <authorList>
            <consortium name="JGI Sequencing"/>
            <person name="King N."/>
            <person name="Westbrook M.J."/>
            <person name="Young S.L."/>
            <person name="Kuo A."/>
            <person name="Abedin M."/>
            <person name="Chapman J."/>
            <person name="Fairclough S."/>
            <person name="Hellsten U."/>
            <person name="Isogai Y."/>
            <person name="Letunic I."/>
            <person name="Marr M."/>
            <person name="Pincus D."/>
            <person name="Putnam N."/>
            <person name="Rokas A."/>
            <person name="Wright K.J."/>
            <person name="Zuzow R."/>
            <person name="Dirks W."/>
            <person name="Good M."/>
            <person name="Goodstein D."/>
            <person name="Lemons D."/>
            <person name="Li W."/>
            <person name="Lyons J.B."/>
            <person name="Morris A."/>
            <person name="Nichols S."/>
            <person name="Richter D.J."/>
            <person name="Salamov A."/>
            <person name="Bork P."/>
            <person name="Lim W.A."/>
            <person name="Manning G."/>
            <person name="Miller W.T."/>
            <person name="McGinnis W."/>
            <person name="Shapiro H."/>
            <person name="Tjian R."/>
            <person name="Grigoriev I.V."/>
            <person name="Rokhsar D."/>
        </authorList>
    </citation>
    <scope>NUCLEOTIDE SEQUENCE [LARGE SCALE GENOMIC DNA]</scope>
    <source>
        <strain evidence="7">MX1 / ATCC 50154</strain>
    </source>
</reference>
<dbReference type="GeneID" id="5894929"/>
<evidence type="ECO:0000313" key="6">
    <source>
        <dbReference type="EMBL" id="EDQ85443.1"/>
    </source>
</evidence>
<evidence type="ECO:0000256" key="1">
    <source>
        <dbReference type="ARBA" id="ARBA00004924"/>
    </source>
</evidence>
<dbReference type="CDD" id="cd05233">
    <property type="entry name" value="SDR_c"/>
    <property type="match status" value="1"/>
</dbReference>
<dbReference type="Proteomes" id="UP000001357">
    <property type="component" value="Unassembled WGS sequence"/>
</dbReference>
<dbReference type="GO" id="GO:0006633">
    <property type="term" value="P:fatty acid biosynthetic process"/>
    <property type="evidence" value="ECO:0000318"/>
    <property type="project" value="GO_Central"/>
</dbReference>
<keyword evidence="7" id="KW-1185">Reference proteome</keyword>
<comment type="similarity">
    <text evidence="2">Belongs to the short-chain dehydrogenases/reductases (SDR) family.</text>
</comment>
<evidence type="ECO:0000313" key="7">
    <source>
        <dbReference type="Proteomes" id="UP000001357"/>
    </source>
</evidence>
<dbReference type="GO" id="GO:0016616">
    <property type="term" value="F:oxidoreductase activity, acting on the CH-OH group of donors, NAD or NADP as acceptor"/>
    <property type="evidence" value="ECO:0000318"/>
    <property type="project" value="GO_Central"/>
</dbReference>
<accession>A9VA88</accession>
<dbReference type="AlphaFoldDB" id="A9VA88"/>
<protein>
    <recommendedName>
        <fullName evidence="5">Ketoreductase domain-containing protein</fullName>
    </recommendedName>
</protein>
<dbReference type="RefSeq" id="XP_001749634.1">
    <property type="nucleotide sequence ID" value="XM_001749582.1"/>
</dbReference>
<dbReference type="SUPFAM" id="SSF51735">
    <property type="entry name" value="NAD(P)-binding Rossmann-fold domains"/>
    <property type="match status" value="1"/>
</dbReference>
<dbReference type="OMA" id="HGNAGQI"/>
<evidence type="ECO:0000256" key="4">
    <source>
        <dbReference type="ARBA" id="ARBA00023027"/>
    </source>
</evidence>
<dbReference type="Gene3D" id="3.40.50.720">
    <property type="entry name" value="NAD(P)-binding Rossmann-like Domain"/>
    <property type="match status" value="1"/>
</dbReference>
<dbReference type="PANTHER" id="PTHR24321:SF8">
    <property type="entry name" value="ESTRADIOL 17-BETA-DEHYDROGENASE 8-RELATED"/>
    <property type="match status" value="1"/>
</dbReference>
<keyword evidence="4" id="KW-0520">NAD</keyword>
<dbReference type="PANTHER" id="PTHR24321">
    <property type="entry name" value="DEHYDROGENASES, SHORT CHAIN"/>
    <property type="match status" value="1"/>
</dbReference>